<dbReference type="Proteomes" id="UP000294508">
    <property type="component" value="Unassembled WGS sequence"/>
</dbReference>
<name>A0A4V2RZR6_9ACTN</name>
<evidence type="ECO:0008006" key="3">
    <source>
        <dbReference type="Google" id="ProtNLM"/>
    </source>
</evidence>
<evidence type="ECO:0000313" key="1">
    <source>
        <dbReference type="EMBL" id="TCO28080.1"/>
    </source>
</evidence>
<reference evidence="1 2" key="1">
    <citation type="journal article" date="2015" name="Stand. Genomic Sci.">
        <title>Genomic Encyclopedia of Bacterial and Archaeal Type Strains, Phase III: the genomes of soil and plant-associated and newly described type strains.</title>
        <authorList>
            <person name="Whitman W.B."/>
            <person name="Woyke T."/>
            <person name="Klenk H.P."/>
            <person name="Zhou Y."/>
            <person name="Lilburn T.G."/>
            <person name="Beck B.J."/>
            <person name="De Vos P."/>
            <person name="Vandamme P."/>
            <person name="Eisen J.A."/>
            <person name="Garrity G."/>
            <person name="Hugenholtz P."/>
            <person name="Kyrpides N.C."/>
        </authorList>
    </citation>
    <scope>NUCLEOTIDE SEQUENCE [LARGE SCALE GENOMIC DNA]</scope>
    <source>
        <strain evidence="1 2">VKM Ac-2572</strain>
    </source>
</reference>
<organism evidence="1 2">
    <name type="scientific">Kribbella steppae</name>
    <dbReference type="NCBI Taxonomy" id="2512223"/>
    <lineage>
        <taxon>Bacteria</taxon>
        <taxon>Bacillati</taxon>
        <taxon>Actinomycetota</taxon>
        <taxon>Actinomycetes</taxon>
        <taxon>Propionibacteriales</taxon>
        <taxon>Kribbellaceae</taxon>
        <taxon>Kribbella</taxon>
    </lineage>
</organism>
<keyword evidence="2" id="KW-1185">Reference proteome</keyword>
<comment type="caution">
    <text evidence="1">The sequence shown here is derived from an EMBL/GenBank/DDBJ whole genome shotgun (WGS) entry which is preliminary data.</text>
</comment>
<dbReference type="AlphaFoldDB" id="A0A4V2RZR6"/>
<evidence type="ECO:0000313" key="2">
    <source>
        <dbReference type="Proteomes" id="UP000294508"/>
    </source>
</evidence>
<gene>
    <name evidence="1" type="ORF">EV652_10662</name>
</gene>
<sequence length="36" mass="3762">MATRAGAKIVEVDGASHLVIVSQPSTVTQVIERAAR</sequence>
<proteinExistence type="predicted"/>
<accession>A0A4V2RZR6</accession>
<dbReference type="EMBL" id="SLWN01000006">
    <property type="protein sequence ID" value="TCO28080.1"/>
    <property type="molecule type" value="Genomic_DNA"/>
</dbReference>
<protein>
    <recommendedName>
        <fullName evidence="3">Alpha/beta hydrolase family protein</fullName>
    </recommendedName>
</protein>